<feature type="transmembrane region" description="Helical" evidence="1">
    <location>
        <begin position="39"/>
        <end position="61"/>
    </location>
</feature>
<reference evidence="2 3" key="1">
    <citation type="journal article" date="2022" name="Allergy">
        <title>Genome assembly and annotation of Periplaneta americana reveal a comprehensive cockroach allergen profile.</title>
        <authorList>
            <person name="Wang L."/>
            <person name="Xiong Q."/>
            <person name="Saelim N."/>
            <person name="Wang L."/>
            <person name="Nong W."/>
            <person name="Wan A.T."/>
            <person name="Shi M."/>
            <person name="Liu X."/>
            <person name="Cao Q."/>
            <person name="Hui J.H.L."/>
            <person name="Sookrung N."/>
            <person name="Leung T.F."/>
            <person name="Tungtrongchitr A."/>
            <person name="Tsui S.K.W."/>
        </authorList>
    </citation>
    <scope>NUCLEOTIDE SEQUENCE [LARGE SCALE GENOMIC DNA]</scope>
    <source>
        <strain evidence="2">PWHHKU_190912</strain>
    </source>
</reference>
<keyword evidence="1" id="KW-0812">Transmembrane</keyword>
<organism evidence="2 3">
    <name type="scientific">Periplaneta americana</name>
    <name type="common">American cockroach</name>
    <name type="synonym">Blatta americana</name>
    <dbReference type="NCBI Taxonomy" id="6978"/>
    <lineage>
        <taxon>Eukaryota</taxon>
        <taxon>Metazoa</taxon>
        <taxon>Ecdysozoa</taxon>
        <taxon>Arthropoda</taxon>
        <taxon>Hexapoda</taxon>
        <taxon>Insecta</taxon>
        <taxon>Pterygota</taxon>
        <taxon>Neoptera</taxon>
        <taxon>Polyneoptera</taxon>
        <taxon>Dictyoptera</taxon>
        <taxon>Blattodea</taxon>
        <taxon>Blattoidea</taxon>
        <taxon>Blattidae</taxon>
        <taxon>Blattinae</taxon>
        <taxon>Periplaneta</taxon>
    </lineage>
</organism>
<evidence type="ECO:0000313" key="3">
    <source>
        <dbReference type="Proteomes" id="UP001148838"/>
    </source>
</evidence>
<gene>
    <name evidence="2" type="ORF">ANN_15614</name>
</gene>
<name>A0ABQ8SHU9_PERAM</name>
<proteinExistence type="predicted"/>
<accession>A0ABQ8SHU9</accession>
<keyword evidence="3" id="KW-1185">Reference proteome</keyword>
<sequence>MESDYHIVSLYARRLNLDYQFFCKVIKGDIDYRDELKRYFQVFVTTVTVTIKYLLLLSVILSHRYFYIDKKNDLKEYALRVAYARGYLVRVTMDVYALEVYLCEEIPPKILITNSKFCNNEASYTFVVRRTATGQVQYIESFLVFEIVSCVPPGRKMNTEGEDISNVSILEFGTKLHCNTSELKPTTLTRSEFQSLGRAIVKEDEYEEVRWDGIVSIVSWRERVFRLWWEERITTILVVNIYKFKELSRNRKKSVHANEWMEFTVTHVENRKHRLLPPPSLEFDDTGVKHKSLY</sequence>
<protein>
    <submittedName>
        <fullName evidence="2">Uncharacterized protein</fullName>
    </submittedName>
</protein>
<evidence type="ECO:0000313" key="2">
    <source>
        <dbReference type="EMBL" id="KAJ4433355.1"/>
    </source>
</evidence>
<evidence type="ECO:0000256" key="1">
    <source>
        <dbReference type="SAM" id="Phobius"/>
    </source>
</evidence>
<keyword evidence="1" id="KW-1133">Transmembrane helix</keyword>
<dbReference type="EMBL" id="JAJSOF020000027">
    <property type="protein sequence ID" value="KAJ4433355.1"/>
    <property type="molecule type" value="Genomic_DNA"/>
</dbReference>
<keyword evidence="1" id="KW-0472">Membrane</keyword>
<dbReference type="Proteomes" id="UP001148838">
    <property type="component" value="Unassembled WGS sequence"/>
</dbReference>
<comment type="caution">
    <text evidence="2">The sequence shown here is derived from an EMBL/GenBank/DDBJ whole genome shotgun (WGS) entry which is preliminary data.</text>
</comment>